<evidence type="ECO:0000313" key="1">
    <source>
        <dbReference type="EMBL" id="MER9286897.1"/>
    </source>
</evidence>
<protein>
    <submittedName>
        <fullName evidence="1">Uncharacterized protein</fullName>
    </submittedName>
</protein>
<gene>
    <name evidence="1" type="ORF">NKI81_23545</name>
</gene>
<dbReference type="EMBL" id="JAMYRI010000015">
    <property type="protein sequence ID" value="MER9286897.1"/>
    <property type="molecule type" value="Genomic_DNA"/>
</dbReference>
<sequence length="165" mass="17343">MIDLHSHILPGLDDGSSSLAESLEMARLAVADGTTHMVCTPHVMPGVHENGTTNIAQAVEALVRELARAGIPLVLYVGAEGRVDIIASDAHGLSRRRPGLSQAVVAIANRWGEDEAYNMAVKRPVAILQNRLLAPIGKVSTKKLYAGSAGRFGGLGRLFKSGSLG</sequence>
<organism evidence="1 2">
    <name type="scientific">Mesorhizobium australicum</name>
    <dbReference type="NCBI Taxonomy" id="536018"/>
    <lineage>
        <taxon>Bacteria</taxon>
        <taxon>Pseudomonadati</taxon>
        <taxon>Pseudomonadota</taxon>
        <taxon>Alphaproteobacteria</taxon>
        <taxon>Hyphomicrobiales</taxon>
        <taxon>Phyllobacteriaceae</taxon>
        <taxon>Mesorhizobium</taxon>
    </lineage>
</organism>
<reference evidence="1 2" key="1">
    <citation type="journal article" date="2024" name="Proc. Natl. Acad. Sci. U.S.A.">
        <title>The evolutionary genomics of adaptation to stress in wild rhizobium bacteria.</title>
        <authorList>
            <person name="Kehlet-Delgado H."/>
            <person name="Montoya A.P."/>
            <person name="Jensen K.T."/>
            <person name="Wendlandt C.E."/>
            <person name="Dexheimer C."/>
            <person name="Roberts M."/>
            <person name="Torres Martinez L."/>
            <person name="Friesen M.L."/>
            <person name="Griffitts J.S."/>
            <person name="Porter S.S."/>
        </authorList>
    </citation>
    <scope>NUCLEOTIDE SEQUENCE [LARGE SCALE GENOMIC DNA]</scope>
    <source>
        <strain evidence="1 2">M0468</strain>
    </source>
</reference>
<accession>A0ACC6T4S5</accession>
<name>A0ACC6T4S5_9HYPH</name>
<comment type="caution">
    <text evidence="1">The sequence shown here is derived from an EMBL/GenBank/DDBJ whole genome shotgun (WGS) entry which is preliminary data.</text>
</comment>
<proteinExistence type="predicted"/>
<dbReference type="Proteomes" id="UP001480082">
    <property type="component" value="Unassembled WGS sequence"/>
</dbReference>
<evidence type="ECO:0000313" key="2">
    <source>
        <dbReference type="Proteomes" id="UP001480082"/>
    </source>
</evidence>
<keyword evidence="2" id="KW-1185">Reference proteome</keyword>